<comment type="caution">
    <text evidence="4">The sequence shown here is derived from an EMBL/GenBank/DDBJ whole genome shotgun (WGS) entry which is preliminary data.</text>
</comment>
<proteinExistence type="predicted"/>
<dbReference type="SUPFAM" id="SSF52518">
    <property type="entry name" value="Thiamin diphosphate-binding fold (THDP-binding)"/>
    <property type="match status" value="1"/>
</dbReference>
<evidence type="ECO:0000259" key="2">
    <source>
        <dbReference type="Pfam" id="PF01558"/>
    </source>
</evidence>
<dbReference type="InterPro" id="IPR002869">
    <property type="entry name" value="Pyrv_flavodox_OxRed_cen"/>
</dbReference>
<keyword evidence="4" id="KW-0670">Pyruvate</keyword>
<dbReference type="InterPro" id="IPR050722">
    <property type="entry name" value="Pyruvate:ferred/Flavod_OxRd"/>
</dbReference>
<feature type="domain" description="Pyruvate flavodoxin/ferredoxin oxidoreductase pyrimidine binding" evidence="3">
    <location>
        <begin position="155"/>
        <end position="316"/>
    </location>
</feature>
<feature type="domain" description="Pyruvate/ketoisovalerate oxidoreductase catalytic" evidence="2">
    <location>
        <begin position="2"/>
        <end position="108"/>
    </location>
</feature>
<evidence type="ECO:0000256" key="1">
    <source>
        <dbReference type="ARBA" id="ARBA00023002"/>
    </source>
</evidence>
<dbReference type="Gene3D" id="3.40.920.10">
    <property type="entry name" value="Pyruvate-ferredoxin oxidoreductase, PFOR, domain III"/>
    <property type="match status" value="1"/>
</dbReference>
<dbReference type="Pfam" id="PF01558">
    <property type="entry name" value="POR"/>
    <property type="match status" value="1"/>
</dbReference>
<dbReference type="FunFam" id="3.40.50.970:FF:000022">
    <property type="entry name" value="2-oxoglutarate ferredoxin oxidoreductase alpha subunit"/>
    <property type="match status" value="1"/>
</dbReference>
<dbReference type="PANTHER" id="PTHR32154:SF20">
    <property type="entry name" value="2-OXOGLUTARATE OXIDOREDUCTASE SUBUNIT KORA"/>
    <property type="match status" value="1"/>
</dbReference>
<dbReference type="InterPro" id="IPR029061">
    <property type="entry name" value="THDP-binding"/>
</dbReference>
<evidence type="ECO:0000313" key="4">
    <source>
        <dbReference type="EMBL" id="EQD63498.1"/>
    </source>
</evidence>
<accession>T1B4J5</accession>
<dbReference type="InterPro" id="IPR002880">
    <property type="entry name" value="Pyrv_Fd/Flavodoxin_OxRdtase_N"/>
</dbReference>
<dbReference type="InterPro" id="IPR019752">
    <property type="entry name" value="Pyrv/ketoisovalerate_OxRed_cat"/>
</dbReference>
<dbReference type="GO" id="GO:0006979">
    <property type="term" value="P:response to oxidative stress"/>
    <property type="evidence" value="ECO:0007669"/>
    <property type="project" value="TreeGrafter"/>
</dbReference>
<gene>
    <name evidence="4" type="ORF">B1B_07018</name>
</gene>
<dbReference type="AlphaFoldDB" id="T1B4J5"/>
<dbReference type="CDD" id="cd07034">
    <property type="entry name" value="TPP_PYR_PFOR_IOR-alpha_like"/>
    <property type="match status" value="1"/>
</dbReference>
<reference evidence="4" key="1">
    <citation type="submission" date="2013-08" db="EMBL/GenBank/DDBJ databases">
        <authorList>
            <person name="Mendez C."/>
            <person name="Richter M."/>
            <person name="Ferrer M."/>
            <person name="Sanchez J."/>
        </authorList>
    </citation>
    <scope>NUCLEOTIDE SEQUENCE</scope>
</reference>
<keyword evidence="1" id="KW-0560">Oxidoreductase</keyword>
<organism evidence="4">
    <name type="scientific">mine drainage metagenome</name>
    <dbReference type="NCBI Taxonomy" id="410659"/>
    <lineage>
        <taxon>unclassified sequences</taxon>
        <taxon>metagenomes</taxon>
        <taxon>ecological metagenomes</taxon>
    </lineage>
</organism>
<sequence length="317" mass="33658">AIIIVNGDTFDERSVVKAGYKSNPLKDGSLDAFSVTSVPMTRLTTEACREAGVKPRDAERSKNFFALGLVLWIFSRSIDTTAKWIEDHFATRPTIAEANRRALRAGYDFGETNEIYAPRFDVAPAPYPPGEYTNITGSAALSWGFIAAARRAGLPLFLGSYPITPASDILHELANRKEFGVTTFQAEDEIAAIGAALGAAYGGAIGLTTTSGPGLDLKSETIGLAISLELPLVIVDVQRAGPSTGMPTKVEQADLSHALYGRHGEAPLPVIAALTPADCFSAAIDAVRIAVTYRTPVVLLSDAALANGTEPWRIPDP</sequence>
<feature type="non-terminal residue" evidence="4">
    <location>
        <position position="1"/>
    </location>
</feature>
<name>T1B4J5_9ZZZZ</name>
<dbReference type="GO" id="GO:0016903">
    <property type="term" value="F:oxidoreductase activity, acting on the aldehyde or oxo group of donors"/>
    <property type="evidence" value="ECO:0007669"/>
    <property type="project" value="InterPro"/>
</dbReference>
<feature type="non-terminal residue" evidence="4">
    <location>
        <position position="317"/>
    </location>
</feature>
<protein>
    <submittedName>
        <fullName evidence="4">Pyruvate synthase</fullName>
    </submittedName>
</protein>
<dbReference type="Gene3D" id="3.40.50.970">
    <property type="match status" value="1"/>
</dbReference>
<evidence type="ECO:0000259" key="3">
    <source>
        <dbReference type="Pfam" id="PF01855"/>
    </source>
</evidence>
<dbReference type="PANTHER" id="PTHR32154">
    <property type="entry name" value="PYRUVATE-FLAVODOXIN OXIDOREDUCTASE-RELATED"/>
    <property type="match status" value="1"/>
</dbReference>
<dbReference type="Pfam" id="PF01855">
    <property type="entry name" value="POR_N"/>
    <property type="match status" value="1"/>
</dbReference>
<reference evidence="4" key="2">
    <citation type="journal article" date="2014" name="ISME J.">
        <title>Microbial stratification in low pH oxic and suboxic macroscopic growths along an acid mine drainage.</title>
        <authorList>
            <person name="Mendez-Garcia C."/>
            <person name="Mesa V."/>
            <person name="Sprenger R.R."/>
            <person name="Richter M."/>
            <person name="Diez M.S."/>
            <person name="Solano J."/>
            <person name="Bargiela R."/>
            <person name="Golyshina O.V."/>
            <person name="Manteca A."/>
            <person name="Ramos J.L."/>
            <person name="Gallego J.R."/>
            <person name="Llorente I."/>
            <person name="Martins Dos Santos V.A."/>
            <person name="Jensen O.N."/>
            <person name="Pelaez A.I."/>
            <person name="Sanchez J."/>
            <person name="Ferrer M."/>
        </authorList>
    </citation>
    <scope>NUCLEOTIDE SEQUENCE</scope>
</reference>
<dbReference type="EMBL" id="AUZY01004460">
    <property type="protein sequence ID" value="EQD63498.1"/>
    <property type="molecule type" value="Genomic_DNA"/>
</dbReference>